<dbReference type="InterPro" id="IPR005467">
    <property type="entry name" value="His_kinase_dom"/>
</dbReference>
<dbReference type="PRINTS" id="PR00344">
    <property type="entry name" value="BCTRLSENSOR"/>
</dbReference>
<dbReference type="Pfam" id="PF02518">
    <property type="entry name" value="HATPase_c"/>
    <property type="match status" value="1"/>
</dbReference>
<reference evidence="9 10" key="1">
    <citation type="submission" date="2008-07" db="EMBL/GenBank/DDBJ databases">
        <authorList>
            <person name="Tandeau de Marsac N."/>
            <person name="Ferriera S."/>
            <person name="Johnson J."/>
            <person name="Kravitz S."/>
            <person name="Beeson K."/>
            <person name="Sutton G."/>
            <person name="Rogers Y.-H."/>
            <person name="Friedman R."/>
            <person name="Frazier M."/>
            <person name="Venter J.C."/>
        </authorList>
    </citation>
    <scope>NUCLEOTIDE SEQUENCE [LARGE SCALE GENOMIC DNA]</scope>
    <source>
        <strain evidence="9 10">PCC 7420</strain>
    </source>
</reference>
<dbReference type="CDD" id="cd17574">
    <property type="entry name" value="REC_OmpR"/>
    <property type="match status" value="1"/>
</dbReference>
<dbReference type="InterPro" id="IPR036890">
    <property type="entry name" value="HATPase_C_sf"/>
</dbReference>
<dbReference type="STRING" id="118168.MC7420_7853"/>
<keyword evidence="4" id="KW-0418">Kinase</keyword>
<dbReference type="CDD" id="cd00082">
    <property type="entry name" value="HisKA"/>
    <property type="match status" value="1"/>
</dbReference>
<dbReference type="Pfam" id="PF00512">
    <property type="entry name" value="HisKA"/>
    <property type="match status" value="1"/>
</dbReference>
<dbReference type="Gene3D" id="3.40.50.2300">
    <property type="match status" value="1"/>
</dbReference>
<keyword evidence="10" id="KW-1185">Reference proteome</keyword>
<dbReference type="PROSITE" id="PS50109">
    <property type="entry name" value="HIS_KIN"/>
    <property type="match status" value="1"/>
</dbReference>
<dbReference type="InterPro" id="IPR011006">
    <property type="entry name" value="CheY-like_superfamily"/>
</dbReference>
<dbReference type="PANTHER" id="PTHR43547">
    <property type="entry name" value="TWO-COMPONENT HISTIDINE KINASE"/>
    <property type="match status" value="1"/>
</dbReference>
<evidence type="ECO:0000313" key="10">
    <source>
        <dbReference type="Proteomes" id="UP000003835"/>
    </source>
</evidence>
<dbReference type="AlphaFoldDB" id="B4VIR0"/>
<dbReference type="EC" id="2.7.13.3" evidence="2"/>
<dbReference type="SUPFAM" id="SSF52172">
    <property type="entry name" value="CheY-like"/>
    <property type="match status" value="1"/>
</dbReference>
<dbReference type="SMART" id="SM00387">
    <property type="entry name" value="HATPase_c"/>
    <property type="match status" value="1"/>
</dbReference>
<name>B4VIR0_9CYAN</name>
<accession>B4VIR0</accession>
<dbReference type="InterPro" id="IPR003594">
    <property type="entry name" value="HATPase_dom"/>
</dbReference>
<dbReference type="Pfam" id="PF00072">
    <property type="entry name" value="Response_reg"/>
    <property type="match status" value="1"/>
</dbReference>
<gene>
    <name evidence="9" type="ORF">MC7420_7853</name>
</gene>
<dbReference type="Gene3D" id="1.10.287.130">
    <property type="match status" value="1"/>
</dbReference>
<evidence type="ECO:0000256" key="1">
    <source>
        <dbReference type="ARBA" id="ARBA00000085"/>
    </source>
</evidence>
<evidence type="ECO:0000256" key="4">
    <source>
        <dbReference type="ARBA" id="ARBA00022777"/>
    </source>
</evidence>
<dbReference type="InterPro" id="IPR004358">
    <property type="entry name" value="Sig_transdc_His_kin-like_C"/>
</dbReference>
<dbReference type="InterPro" id="IPR003661">
    <property type="entry name" value="HisK_dim/P_dom"/>
</dbReference>
<dbReference type="InterPro" id="IPR001789">
    <property type="entry name" value="Sig_transdc_resp-reg_receiver"/>
</dbReference>
<evidence type="ECO:0000259" key="8">
    <source>
        <dbReference type="PROSITE" id="PS50110"/>
    </source>
</evidence>
<evidence type="ECO:0000256" key="2">
    <source>
        <dbReference type="ARBA" id="ARBA00012438"/>
    </source>
</evidence>
<dbReference type="InterPro" id="IPR036097">
    <property type="entry name" value="HisK_dim/P_sf"/>
</dbReference>
<dbReference type="eggNOG" id="COG0642">
    <property type="taxonomic scope" value="Bacteria"/>
</dbReference>
<dbReference type="Proteomes" id="UP000003835">
    <property type="component" value="Unassembled WGS sequence"/>
</dbReference>
<comment type="catalytic activity">
    <reaction evidence="1">
        <text>ATP + protein L-histidine = ADP + protein N-phospho-L-histidine.</text>
        <dbReference type="EC" id="2.7.13.3"/>
    </reaction>
</comment>
<keyword evidence="3 6" id="KW-0597">Phosphoprotein</keyword>
<dbReference type="PANTHER" id="PTHR43547:SF2">
    <property type="entry name" value="HYBRID SIGNAL TRANSDUCTION HISTIDINE KINASE C"/>
    <property type="match status" value="1"/>
</dbReference>
<dbReference type="HOGENOM" id="CLU_000445_114_72_3"/>
<keyword evidence="4" id="KW-0808">Transferase</keyword>
<dbReference type="eggNOG" id="COG0745">
    <property type="taxonomic scope" value="Bacteria"/>
</dbReference>
<organism evidence="9 10">
    <name type="scientific">Coleofasciculus chthonoplastes PCC 7420</name>
    <dbReference type="NCBI Taxonomy" id="118168"/>
    <lineage>
        <taxon>Bacteria</taxon>
        <taxon>Bacillati</taxon>
        <taxon>Cyanobacteriota</taxon>
        <taxon>Cyanophyceae</taxon>
        <taxon>Coleofasciculales</taxon>
        <taxon>Coleofasciculaceae</taxon>
        <taxon>Coleofasciculus</taxon>
    </lineage>
</organism>
<keyword evidence="5" id="KW-0902">Two-component regulatory system</keyword>
<evidence type="ECO:0000256" key="5">
    <source>
        <dbReference type="ARBA" id="ARBA00023012"/>
    </source>
</evidence>
<dbReference type="SUPFAM" id="SSF47384">
    <property type="entry name" value="Homodimeric domain of signal transducing histidine kinase"/>
    <property type="match status" value="1"/>
</dbReference>
<proteinExistence type="predicted"/>
<dbReference type="SMART" id="SM00388">
    <property type="entry name" value="HisKA"/>
    <property type="match status" value="1"/>
</dbReference>
<evidence type="ECO:0000256" key="6">
    <source>
        <dbReference type="PROSITE-ProRule" id="PRU00169"/>
    </source>
</evidence>
<feature type="modified residue" description="4-aspartylphosphate" evidence="6">
    <location>
        <position position="60"/>
    </location>
</feature>
<dbReference type="PROSITE" id="PS50110">
    <property type="entry name" value="RESPONSE_REGULATORY"/>
    <property type="match status" value="1"/>
</dbReference>
<feature type="domain" description="Histidine kinase" evidence="7">
    <location>
        <begin position="151"/>
        <end position="372"/>
    </location>
</feature>
<evidence type="ECO:0000313" key="9">
    <source>
        <dbReference type="EMBL" id="EDX78115.1"/>
    </source>
</evidence>
<dbReference type="SUPFAM" id="SSF55874">
    <property type="entry name" value="ATPase domain of HSP90 chaperone/DNA topoisomerase II/histidine kinase"/>
    <property type="match status" value="1"/>
</dbReference>
<protein>
    <recommendedName>
        <fullName evidence="2">histidine kinase</fullName>
        <ecNumber evidence="2">2.7.13.3</ecNumber>
    </recommendedName>
</protein>
<dbReference type="SMART" id="SM00448">
    <property type="entry name" value="REC"/>
    <property type="match status" value="1"/>
</dbReference>
<evidence type="ECO:0000259" key="7">
    <source>
        <dbReference type="PROSITE" id="PS50109"/>
    </source>
</evidence>
<sequence length="372" mass="41774">MQKMLITTMKKILIIEDEETVRENLMELLEAEDFEVCGAGDGCAGLDLVPQYQPDLILCDVMMPKLDGFGVLNTLRKNPVTATIPFMFLTARTDKTDLRQGMELGADDYITKPFSVDELLNAIASRLQKQAIIEEQQTQKLDQLRTSISLSLPHEMRSPLTNILGFSQLLVEEGDTLERNEIKEMSESIRKSGERLHRLIQNFLLYAELELTVTDANRIQALRSSRTSSAASMIETMVWQQAKRRNREADVKLDVHDSSLQIAKTRMEKIVEELVDNALKYSTPGTPVSVIGRTVPNQSFYALSVSDRGRGMSQEQITKLGAYQQFERKLYAQQGTGLGLSISKRLIELLGGTLTIDSVPNQHTTVRVLLPV</sequence>
<evidence type="ECO:0000256" key="3">
    <source>
        <dbReference type="ARBA" id="ARBA00022553"/>
    </source>
</evidence>
<dbReference type="Gene3D" id="3.30.565.10">
    <property type="entry name" value="Histidine kinase-like ATPase, C-terminal domain"/>
    <property type="match status" value="1"/>
</dbReference>
<feature type="domain" description="Response regulatory" evidence="8">
    <location>
        <begin position="11"/>
        <end position="127"/>
    </location>
</feature>
<dbReference type="EMBL" id="DS989842">
    <property type="protein sequence ID" value="EDX78115.1"/>
    <property type="molecule type" value="Genomic_DNA"/>
</dbReference>
<dbReference type="GO" id="GO:0000155">
    <property type="term" value="F:phosphorelay sensor kinase activity"/>
    <property type="evidence" value="ECO:0007669"/>
    <property type="project" value="InterPro"/>
</dbReference>